<dbReference type="CDD" id="cd07726">
    <property type="entry name" value="ST1585-like_MBL-fold"/>
    <property type="match status" value="1"/>
</dbReference>
<dbReference type="Pfam" id="PF00753">
    <property type="entry name" value="Lactamase_B"/>
    <property type="match status" value="1"/>
</dbReference>
<dbReference type="SMART" id="SM00849">
    <property type="entry name" value="Lactamase_B"/>
    <property type="match status" value="1"/>
</dbReference>
<dbReference type="EMBL" id="JABVCQ010000019">
    <property type="protein sequence ID" value="MBB1126462.1"/>
    <property type="molecule type" value="Genomic_DNA"/>
</dbReference>
<keyword evidence="2" id="KW-0378">Hydrolase</keyword>
<evidence type="ECO:0000313" key="3">
    <source>
        <dbReference type="Proteomes" id="UP000548632"/>
    </source>
</evidence>
<evidence type="ECO:0000259" key="1">
    <source>
        <dbReference type="SMART" id="SM00849"/>
    </source>
</evidence>
<dbReference type="InterPro" id="IPR001279">
    <property type="entry name" value="Metallo-B-lactamas"/>
</dbReference>
<gene>
    <name evidence="2" type="ORF">HUK38_09475</name>
</gene>
<accession>A0A839HLA3</accession>
<dbReference type="RefSeq" id="WP_182584093.1">
    <property type="nucleotide sequence ID" value="NZ_JABVCQ010000019.1"/>
</dbReference>
<sequence length="332" mass="35865">MLHTAWAEIADNLFCIDTGLYRPGLACCYLIRSGQHLAFIDTGTTHTLPRLRELIAALGCTVADVAYVIPTHVHLDHAGGAGALMDACPNAQLVIHPKGAAHLIDPTRLTASAMAVYGIEAFNAHFGHLPPIPTARVMIAADDTEIALDGRPLRFIDTPGHANHHGCIFDRHTNGWFTGDTFGIAYPEFAALTAAATRWIFAPTTPVAFDPDAWQRSLDRLMAVEPAAMYLTHYGRVEAPQQLVEPLRQSIAALANLALAHENDPAGATRVAQLKTGMTEIFLTQLRALGAELTTAELQQLLAIDLDLNAQGLDIWLRRRAKATESLAAPTP</sequence>
<name>A0A839HLA3_9GAMM</name>
<dbReference type="AlphaFoldDB" id="A0A839HLA3"/>
<reference evidence="2 3" key="1">
    <citation type="journal article" date="2020" name="Arch. Microbiol.">
        <title>The genome sequence of the giant phototrophic gammaproteobacterium Thiospirillum jenense gives insight into its physiological properties and phylogenetic relationships.</title>
        <authorList>
            <person name="Imhoff J.F."/>
            <person name="Meyer T.E."/>
            <person name="Kyndt J.A."/>
        </authorList>
    </citation>
    <scope>NUCLEOTIDE SEQUENCE [LARGE SCALE GENOMIC DNA]</scope>
    <source>
        <strain evidence="2 3">DSM 216</strain>
    </source>
</reference>
<organism evidence="2 3">
    <name type="scientific">Thiospirillum jenense</name>
    <dbReference type="NCBI Taxonomy" id="1653858"/>
    <lineage>
        <taxon>Bacteria</taxon>
        <taxon>Pseudomonadati</taxon>
        <taxon>Pseudomonadota</taxon>
        <taxon>Gammaproteobacteria</taxon>
        <taxon>Chromatiales</taxon>
        <taxon>Chromatiaceae</taxon>
        <taxon>Thiospirillum</taxon>
    </lineage>
</organism>
<dbReference type="SUPFAM" id="SSF56281">
    <property type="entry name" value="Metallo-hydrolase/oxidoreductase"/>
    <property type="match status" value="1"/>
</dbReference>
<protein>
    <submittedName>
        <fullName evidence="2">MBL fold metallo-hydrolase</fullName>
    </submittedName>
</protein>
<feature type="domain" description="Metallo-beta-lactamase" evidence="1">
    <location>
        <begin position="25"/>
        <end position="233"/>
    </location>
</feature>
<dbReference type="PANTHER" id="PTHR42951:SF22">
    <property type="entry name" value="METALLO BETA-LACTAMASE SUPERFAMILY LIPOPROTEIN"/>
    <property type="match status" value="1"/>
</dbReference>
<dbReference type="GO" id="GO:0016787">
    <property type="term" value="F:hydrolase activity"/>
    <property type="evidence" value="ECO:0007669"/>
    <property type="project" value="UniProtKB-KW"/>
</dbReference>
<dbReference type="InterPro" id="IPR036866">
    <property type="entry name" value="RibonucZ/Hydroxyglut_hydro"/>
</dbReference>
<dbReference type="Proteomes" id="UP000548632">
    <property type="component" value="Unassembled WGS sequence"/>
</dbReference>
<comment type="caution">
    <text evidence="2">The sequence shown here is derived from an EMBL/GenBank/DDBJ whole genome shotgun (WGS) entry which is preliminary data.</text>
</comment>
<evidence type="ECO:0000313" key="2">
    <source>
        <dbReference type="EMBL" id="MBB1126462.1"/>
    </source>
</evidence>
<dbReference type="Gene3D" id="3.60.15.10">
    <property type="entry name" value="Ribonuclease Z/Hydroxyacylglutathione hydrolase-like"/>
    <property type="match status" value="1"/>
</dbReference>
<keyword evidence="3" id="KW-1185">Reference proteome</keyword>
<proteinExistence type="predicted"/>
<dbReference type="InterPro" id="IPR037482">
    <property type="entry name" value="ST1585_MBL-fold"/>
</dbReference>
<dbReference type="InterPro" id="IPR050855">
    <property type="entry name" value="NDM-1-like"/>
</dbReference>
<dbReference type="PANTHER" id="PTHR42951">
    <property type="entry name" value="METALLO-BETA-LACTAMASE DOMAIN-CONTAINING"/>
    <property type="match status" value="1"/>
</dbReference>